<evidence type="ECO:0000259" key="1">
    <source>
        <dbReference type="PROSITE" id="PS50072"/>
    </source>
</evidence>
<comment type="caution">
    <text evidence="2">The sequence shown here is derived from an EMBL/GenBank/DDBJ whole genome shotgun (WGS) entry which is preliminary data.</text>
</comment>
<protein>
    <recommendedName>
        <fullName evidence="1">PPIase cyclophilin-type domain-containing protein</fullName>
    </recommendedName>
</protein>
<dbReference type="SUPFAM" id="SSF50891">
    <property type="entry name" value="Cyclophilin-like"/>
    <property type="match status" value="1"/>
</dbReference>
<dbReference type="EMBL" id="JAMSHJ010000002">
    <property type="protein sequence ID" value="KAI5435712.1"/>
    <property type="molecule type" value="Genomic_DNA"/>
</dbReference>
<evidence type="ECO:0000313" key="2">
    <source>
        <dbReference type="EMBL" id="KAI5435712.1"/>
    </source>
</evidence>
<dbReference type="PROSITE" id="PS50072">
    <property type="entry name" value="CSA_PPIASE_2"/>
    <property type="match status" value="1"/>
</dbReference>
<proteinExistence type="predicted"/>
<sequence length="180" mass="20591">MQTVSLPNLSATQHKINPARIKVPLEKTTLARRKNNINQHKNSMLDLLVAFALVYTHFDMKHETATLLESRAEQSCEQRFRRYNKDQNEDLLDSMRYFIEAAEVHSSIDAGNKTRKDCAQASLLSLQIRMPDFQWLDGKQFVFGKVMDGYSVVQEMEKVGSQIGRTSEPVVIEDCGQVKN</sequence>
<dbReference type="Pfam" id="PF14649">
    <property type="entry name" value="Spatacsin_C"/>
    <property type="match status" value="1"/>
</dbReference>
<dbReference type="InterPro" id="IPR028103">
    <property type="entry name" value="Spatacsin"/>
</dbReference>
<dbReference type="GO" id="GO:0003755">
    <property type="term" value="F:peptidyl-prolyl cis-trans isomerase activity"/>
    <property type="evidence" value="ECO:0007669"/>
    <property type="project" value="InterPro"/>
</dbReference>
<dbReference type="Proteomes" id="UP001058974">
    <property type="component" value="Chromosome 2"/>
</dbReference>
<dbReference type="Gene3D" id="2.40.100.10">
    <property type="entry name" value="Cyclophilin-like"/>
    <property type="match status" value="1"/>
</dbReference>
<keyword evidence="3" id="KW-1185">Reference proteome</keyword>
<dbReference type="PANTHER" id="PTHR13650:SF0">
    <property type="entry name" value="SPATACSIN"/>
    <property type="match status" value="1"/>
</dbReference>
<organism evidence="2 3">
    <name type="scientific">Pisum sativum</name>
    <name type="common">Garden pea</name>
    <name type="synonym">Lathyrus oleraceus</name>
    <dbReference type="NCBI Taxonomy" id="3888"/>
    <lineage>
        <taxon>Eukaryota</taxon>
        <taxon>Viridiplantae</taxon>
        <taxon>Streptophyta</taxon>
        <taxon>Embryophyta</taxon>
        <taxon>Tracheophyta</taxon>
        <taxon>Spermatophyta</taxon>
        <taxon>Magnoliopsida</taxon>
        <taxon>eudicotyledons</taxon>
        <taxon>Gunneridae</taxon>
        <taxon>Pentapetalae</taxon>
        <taxon>rosids</taxon>
        <taxon>fabids</taxon>
        <taxon>Fabales</taxon>
        <taxon>Fabaceae</taxon>
        <taxon>Papilionoideae</taxon>
        <taxon>50 kb inversion clade</taxon>
        <taxon>NPAAA clade</taxon>
        <taxon>Hologalegina</taxon>
        <taxon>IRL clade</taxon>
        <taxon>Fabeae</taxon>
        <taxon>Lathyrus</taxon>
    </lineage>
</organism>
<accession>A0A9D5B513</accession>
<dbReference type="AlphaFoldDB" id="A0A9D5B513"/>
<name>A0A9D5B513_PEA</name>
<dbReference type="InterPro" id="IPR029000">
    <property type="entry name" value="Cyclophilin-like_dom_sf"/>
</dbReference>
<feature type="domain" description="PPIase cyclophilin-type" evidence="1">
    <location>
        <begin position="30"/>
        <end position="177"/>
    </location>
</feature>
<dbReference type="GO" id="GO:0005737">
    <property type="term" value="C:cytoplasm"/>
    <property type="evidence" value="ECO:0007669"/>
    <property type="project" value="TreeGrafter"/>
</dbReference>
<dbReference type="Gramene" id="Psat02G0222400-T1">
    <property type="protein sequence ID" value="KAI5435712.1"/>
    <property type="gene ID" value="KIW84_022224"/>
</dbReference>
<dbReference type="PANTHER" id="PTHR13650">
    <property type="entry name" value="SPATACSIN"/>
    <property type="match status" value="1"/>
</dbReference>
<evidence type="ECO:0000313" key="3">
    <source>
        <dbReference type="Proteomes" id="UP001058974"/>
    </source>
</evidence>
<reference evidence="2 3" key="1">
    <citation type="journal article" date="2022" name="Nat. Genet.">
        <title>Improved pea reference genome and pan-genome highlight genomic features and evolutionary characteristics.</title>
        <authorList>
            <person name="Yang T."/>
            <person name="Liu R."/>
            <person name="Luo Y."/>
            <person name="Hu S."/>
            <person name="Wang D."/>
            <person name="Wang C."/>
            <person name="Pandey M.K."/>
            <person name="Ge S."/>
            <person name="Xu Q."/>
            <person name="Li N."/>
            <person name="Li G."/>
            <person name="Huang Y."/>
            <person name="Saxena R.K."/>
            <person name="Ji Y."/>
            <person name="Li M."/>
            <person name="Yan X."/>
            <person name="He Y."/>
            <person name="Liu Y."/>
            <person name="Wang X."/>
            <person name="Xiang C."/>
            <person name="Varshney R.K."/>
            <person name="Ding H."/>
            <person name="Gao S."/>
            <person name="Zong X."/>
        </authorList>
    </citation>
    <scope>NUCLEOTIDE SEQUENCE [LARGE SCALE GENOMIC DNA]</scope>
    <source>
        <strain evidence="2 3">cv. Zhongwan 6</strain>
    </source>
</reference>
<dbReference type="InterPro" id="IPR002130">
    <property type="entry name" value="Cyclophilin-type_PPIase_dom"/>
</dbReference>
<gene>
    <name evidence="2" type="ORF">KIW84_022224</name>
</gene>
<dbReference type="InterPro" id="IPR028107">
    <property type="entry name" value="Spatacsin_C_dom"/>
</dbReference>